<evidence type="ECO:0000313" key="4">
    <source>
        <dbReference type="EMBL" id="MBE1207552.1"/>
    </source>
</evidence>
<reference evidence="4 5" key="1">
    <citation type="submission" date="2020-09" db="EMBL/GenBank/DDBJ databases">
        <title>Draft Genome Sequence of Aminobacter carboxidus type strain DSM 1086, a soil Gram-negative carboxydobacterium.</title>
        <authorList>
            <person name="Turrini P."/>
            <person name="Tescari M."/>
            <person name="Artuso I."/>
            <person name="Lugli G.A."/>
            <person name="Frangipani E."/>
            <person name="Ventura M."/>
            <person name="Visca P."/>
        </authorList>
    </citation>
    <scope>NUCLEOTIDE SEQUENCE [LARGE SCALE GENOMIC DNA]</scope>
    <source>
        <strain evidence="4 5">DSM 1086</strain>
    </source>
</reference>
<name>A0ABR9GV41_9HYPH</name>
<comment type="caution">
    <text evidence="4">The sequence shown here is derived from an EMBL/GenBank/DDBJ whole genome shotgun (WGS) entry which is preliminary data.</text>
</comment>
<sequence>MQTHTATTPFGRRPMTLGLISSQVTAKKIDQGATVSKWRVFRDIREAKEVLGATDRALAILNALLTFHRDEELSGEGNLIVFPSNEQLIRRANGMSPATLRRHLANLVTSGLVIRRDSPNGKRFARKGQGGAIEQAYGFDLAPILARAAEFRELAEAVAAERKAFRVVKERLTICRRDVTKMIDAGINENVPGNWRAFQRRYEAIIARLPRTAPRQALEALADELEDLWADVHQTLETFVKSEDSNANESHSERHIQNSNPDFNPTGEIKSGLRKKNEASGSAEHADNVRSLPRRDLPLGMVLSACPDIVHYAEGGQIRTWRDLGAAADRARPSMGISPSAWQEAAEVMSPQHAAIVLAAILQRAEHIRSRGGYLRDLVERARQQKFSVWPMITALLNARMSELEKAAASGAAGGSPAGQGAEPRGDAGSLEISSALRDSMKKKGW</sequence>
<feature type="region of interest" description="Disordered" evidence="1">
    <location>
        <begin position="242"/>
        <end position="289"/>
    </location>
</feature>
<organism evidence="4 5">
    <name type="scientific">Aminobacter carboxidus</name>
    <dbReference type="NCBI Taxonomy" id="376165"/>
    <lineage>
        <taxon>Bacteria</taxon>
        <taxon>Pseudomonadati</taxon>
        <taxon>Pseudomonadota</taxon>
        <taxon>Alphaproteobacteria</taxon>
        <taxon>Hyphomicrobiales</taxon>
        <taxon>Phyllobacteriaceae</taxon>
        <taxon>Aminobacter</taxon>
    </lineage>
</organism>
<dbReference type="Pfam" id="PF03428">
    <property type="entry name" value="RP-C"/>
    <property type="match status" value="1"/>
</dbReference>
<dbReference type="InterPro" id="IPR005090">
    <property type="entry name" value="RepC_N"/>
</dbReference>
<keyword evidence="5" id="KW-1185">Reference proteome</keyword>
<evidence type="ECO:0000259" key="3">
    <source>
        <dbReference type="Pfam" id="PF11800"/>
    </source>
</evidence>
<proteinExistence type="predicted"/>
<dbReference type="InterPro" id="IPR021760">
    <property type="entry name" value="RepC_C"/>
</dbReference>
<evidence type="ECO:0000256" key="1">
    <source>
        <dbReference type="SAM" id="MobiDB-lite"/>
    </source>
</evidence>
<dbReference type="NCBIfam" id="NF040974">
    <property type="entry name" value="RepABC_RepC"/>
    <property type="match status" value="1"/>
</dbReference>
<feature type="domain" description="Plasmid replication protein C C-terminal" evidence="3">
    <location>
        <begin position="298"/>
        <end position="398"/>
    </location>
</feature>
<dbReference type="RefSeq" id="WP_192568374.1">
    <property type="nucleotide sequence ID" value="NZ_JACZEP010000011.1"/>
</dbReference>
<evidence type="ECO:0000313" key="5">
    <source>
        <dbReference type="Proteomes" id="UP000598227"/>
    </source>
</evidence>
<feature type="compositionally biased region" description="Basic and acidic residues" evidence="1">
    <location>
        <begin position="242"/>
        <end position="256"/>
    </location>
</feature>
<dbReference type="InterPro" id="IPR047611">
    <property type="entry name" value="RepABC_RepC"/>
</dbReference>
<accession>A0ABR9GV41</accession>
<dbReference type="SUPFAM" id="SSF46785">
    <property type="entry name" value="Winged helix' DNA-binding domain"/>
    <property type="match status" value="1"/>
</dbReference>
<feature type="domain" description="Plasmid replication protein C N-terminal" evidence="2">
    <location>
        <begin position="13"/>
        <end position="186"/>
    </location>
</feature>
<dbReference type="NCBIfam" id="NF010396">
    <property type="entry name" value="PRK13824.1"/>
    <property type="match status" value="1"/>
</dbReference>
<feature type="region of interest" description="Disordered" evidence="1">
    <location>
        <begin position="407"/>
        <end position="446"/>
    </location>
</feature>
<gene>
    <name evidence="4" type="ORF">IHE39_25005</name>
</gene>
<protein>
    <submittedName>
        <fullName evidence="4">Replication initiation protein RepC</fullName>
    </submittedName>
</protein>
<dbReference type="InterPro" id="IPR036390">
    <property type="entry name" value="WH_DNA-bd_sf"/>
</dbReference>
<dbReference type="Pfam" id="PF11800">
    <property type="entry name" value="RP-C_C"/>
    <property type="match status" value="1"/>
</dbReference>
<dbReference type="EMBL" id="JACZEP010000011">
    <property type="protein sequence ID" value="MBE1207552.1"/>
    <property type="molecule type" value="Genomic_DNA"/>
</dbReference>
<evidence type="ECO:0000259" key="2">
    <source>
        <dbReference type="Pfam" id="PF03428"/>
    </source>
</evidence>
<dbReference type="Proteomes" id="UP000598227">
    <property type="component" value="Unassembled WGS sequence"/>
</dbReference>